<feature type="domain" description="Glycosyltransferase 2-like" evidence="1">
    <location>
        <begin position="4"/>
        <end position="165"/>
    </location>
</feature>
<dbReference type="PANTHER" id="PTHR22916:SF3">
    <property type="entry name" value="UDP-GLCNAC:BETAGAL BETA-1,3-N-ACETYLGLUCOSAMINYLTRANSFERASE-LIKE PROTEIN 1"/>
    <property type="match status" value="1"/>
</dbReference>
<gene>
    <name evidence="2" type="ORF">MNB_ARC-1_1245</name>
</gene>
<dbReference type="CDD" id="cd04196">
    <property type="entry name" value="GT_2_like_d"/>
    <property type="match status" value="1"/>
</dbReference>
<dbReference type="SUPFAM" id="SSF53448">
    <property type="entry name" value="Nucleotide-diphospho-sugar transferases"/>
    <property type="match status" value="1"/>
</dbReference>
<dbReference type="AlphaFoldDB" id="A0A3B1DY07"/>
<dbReference type="GO" id="GO:0016758">
    <property type="term" value="F:hexosyltransferase activity"/>
    <property type="evidence" value="ECO:0007669"/>
    <property type="project" value="UniProtKB-ARBA"/>
</dbReference>
<dbReference type="Gene3D" id="3.90.550.10">
    <property type="entry name" value="Spore Coat Polysaccharide Biosynthesis Protein SpsA, Chain A"/>
    <property type="match status" value="1"/>
</dbReference>
<dbReference type="PANTHER" id="PTHR22916">
    <property type="entry name" value="GLYCOSYLTRANSFERASE"/>
    <property type="match status" value="1"/>
</dbReference>
<keyword evidence="2" id="KW-0328">Glycosyltransferase</keyword>
<accession>A0A3B1DY07</accession>
<dbReference type="EMBL" id="UOYO01000040">
    <property type="protein sequence ID" value="VAY87973.1"/>
    <property type="molecule type" value="Genomic_DNA"/>
</dbReference>
<evidence type="ECO:0000259" key="1">
    <source>
        <dbReference type="Pfam" id="PF00535"/>
    </source>
</evidence>
<dbReference type="InterPro" id="IPR029044">
    <property type="entry name" value="Nucleotide-diphossugar_trans"/>
</dbReference>
<name>A0A3B1DY07_9ZZZZ</name>
<dbReference type="Pfam" id="PF00535">
    <property type="entry name" value="Glycos_transf_2"/>
    <property type="match status" value="1"/>
</dbReference>
<evidence type="ECO:0000313" key="2">
    <source>
        <dbReference type="EMBL" id="VAY87973.1"/>
    </source>
</evidence>
<dbReference type="EC" id="2.4.1.-" evidence="2"/>
<protein>
    <submittedName>
        <fullName evidence="2">Alpha-L-Rha alpha-1,3-L-rhamnosyltransferase</fullName>
        <ecNumber evidence="2">2.4.1.-</ecNumber>
    </submittedName>
</protein>
<proteinExistence type="predicted"/>
<keyword evidence="2" id="KW-0808">Transferase</keyword>
<dbReference type="InterPro" id="IPR001173">
    <property type="entry name" value="Glyco_trans_2-like"/>
</dbReference>
<organism evidence="2">
    <name type="scientific">hydrothermal vent metagenome</name>
    <dbReference type="NCBI Taxonomy" id="652676"/>
    <lineage>
        <taxon>unclassified sequences</taxon>
        <taxon>metagenomes</taxon>
        <taxon>ecological metagenomes</taxon>
    </lineage>
</organism>
<sequence>MKVTILLSTYNAQKYIKAQLDSLFNQTYQDFKIITRDDNSKDNTIKILKSYDLEMIPSNKNIGAKASFSTLLEYATQNTSSDYFMFCDQDDIWKIDKIEKTLKKMQELENKFSDIALLVHSNLEIVNQDLQKINKSFWQFEQINPAINKLNRLLIQNTITGCTVMINKNLAQLATPVPDKAIMHDIWLGLVASEFGKIGFINKTLIKYRQHAQNTIGSSGFRMNYIINKLLQKNILQKNTLQAKAFLDTYKSKLEKKNIQMLEDLSTIESKSFWQKRKILLKHKLFKQGLIRNIGLFLKI</sequence>
<reference evidence="2" key="1">
    <citation type="submission" date="2018-10" db="EMBL/GenBank/DDBJ databases">
        <authorList>
            <person name="Aoki K."/>
        </authorList>
    </citation>
    <scope>NUCLEOTIDE SEQUENCE</scope>
</reference>